<reference evidence="2" key="1">
    <citation type="submission" date="2011-08" db="EMBL/GenBank/DDBJ databases">
        <authorList>
            <person name="Rombauts S."/>
        </authorList>
    </citation>
    <scope>NUCLEOTIDE SEQUENCE</scope>
    <source>
        <strain evidence="2">London</strain>
    </source>
</reference>
<dbReference type="Proteomes" id="UP000015104">
    <property type="component" value="Unassembled WGS sequence"/>
</dbReference>
<dbReference type="EnsemblMetazoa" id="tetur03g05640.1">
    <property type="protein sequence ID" value="tetur03g05640.1"/>
    <property type="gene ID" value="tetur03g05640"/>
</dbReference>
<protein>
    <submittedName>
        <fullName evidence="1">Uncharacterized protein</fullName>
    </submittedName>
</protein>
<dbReference type="HOGENOM" id="CLU_3175998_0_0_1"/>
<keyword evidence="2" id="KW-1185">Reference proteome</keyword>
<name>T1JZX7_TETUR</name>
<evidence type="ECO:0000313" key="1">
    <source>
        <dbReference type="EnsemblMetazoa" id="tetur03g05640.1"/>
    </source>
</evidence>
<sequence length="47" mass="5538">MIGMILLNRMIFELKTNISEVVWSHKGMTASDRVLRLLETKDPWSFE</sequence>
<proteinExistence type="predicted"/>
<evidence type="ECO:0000313" key="2">
    <source>
        <dbReference type="Proteomes" id="UP000015104"/>
    </source>
</evidence>
<organism evidence="1 2">
    <name type="scientific">Tetranychus urticae</name>
    <name type="common">Two-spotted spider mite</name>
    <dbReference type="NCBI Taxonomy" id="32264"/>
    <lineage>
        <taxon>Eukaryota</taxon>
        <taxon>Metazoa</taxon>
        <taxon>Ecdysozoa</taxon>
        <taxon>Arthropoda</taxon>
        <taxon>Chelicerata</taxon>
        <taxon>Arachnida</taxon>
        <taxon>Acari</taxon>
        <taxon>Acariformes</taxon>
        <taxon>Trombidiformes</taxon>
        <taxon>Prostigmata</taxon>
        <taxon>Eleutherengona</taxon>
        <taxon>Raphignathae</taxon>
        <taxon>Tetranychoidea</taxon>
        <taxon>Tetranychidae</taxon>
        <taxon>Tetranychus</taxon>
    </lineage>
</organism>
<accession>T1JZX7</accession>
<dbReference type="EMBL" id="CAEY01001129">
    <property type="status" value="NOT_ANNOTATED_CDS"/>
    <property type="molecule type" value="Genomic_DNA"/>
</dbReference>
<reference evidence="1" key="2">
    <citation type="submission" date="2015-06" db="UniProtKB">
        <authorList>
            <consortium name="EnsemblMetazoa"/>
        </authorList>
    </citation>
    <scope>IDENTIFICATION</scope>
</reference>
<dbReference type="AlphaFoldDB" id="T1JZX7"/>